<evidence type="ECO:0000313" key="2">
    <source>
        <dbReference type="Proteomes" id="UP000647133"/>
    </source>
</evidence>
<dbReference type="Gene3D" id="3.40.50.1240">
    <property type="entry name" value="Phosphoglycerate mutase-like"/>
    <property type="match status" value="1"/>
</dbReference>
<dbReference type="SUPFAM" id="SSF53254">
    <property type="entry name" value="Phosphoglycerate mutase-like"/>
    <property type="match status" value="1"/>
</dbReference>
<dbReference type="PANTHER" id="PTHR47623:SF1">
    <property type="entry name" value="OS09G0287300 PROTEIN"/>
    <property type="match status" value="1"/>
</dbReference>
<dbReference type="InterPro" id="IPR013078">
    <property type="entry name" value="His_Pase_superF_clade-1"/>
</dbReference>
<evidence type="ECO:0000313" key="1">
    <source>
        <dbReference type="EMBL" id="MBD8491216.1"/>
    </source>
</evidence>
<dbReference type="RefSeq" id="WP_192012094.1">
    <property type="nucleotide sequence ID" value="NZ_JACYTQ010000011.1"/>
</dbReference>
<sequence>MKKLVIYRHAKSSWDTPYLDDHARPLAERGLRDAPRMAQRLKKKKIFPDYMLSSDAERAKSTALITAENLHFPKEKIMLNRQLYHASSYSILQCLHQIPNTNNVAFIFGHNPGFNELIEDLGGTIDNLPTCGQFGFTFNTEHWKNISPANASFWFVDYPKKES</sequence>
<dbReference type="PANTHER" id="PTHR47623">
    <property type="entry name" value="OS09G0287300 PROTEIN"/>
    <property type="match status" value="1"/>
</dbReference>
<organism evidence="1 2">
    <name type="scientific">Echinicola arenosa</name>
    <dbReference type="NCBI Taxonomy" id="2774144"/>
    <lineage>
        <taxon>Bacteria</taxon>
        <taxon>Pseudomonadati</taxon>
        <taxon>Bacteroidota</taxon>
        <taxon>Cytophagia</taxon>
        <taxon>Cytophagales</taxon>
        <taxon>Cyclobacteriaceae</taxon>
        <taxon>Echinicola</taxon>
    </lineage>
</organism>
<dbReference type="EMBL" id="JACYTQ010000011">
    <property type="protein sequence ID" value="MBD8491216.1"/>
    <property type="molecule type" value="Genomic_DNA"/>
</dbReference>
<dbReference type="Pfam" id="PF00300">
    <property type="entry name" value="His_Phos_1"/>
    <property type="match status" value="1"/>
</dbReference>
<keyword evidence="2" id="KW-1185">Reference proteome</keyword>
<name>A0ABR9AR04_9BACT</name>
<protein>
    <submittedName>
        <fullName evidence="1">Histidine phosphatase family protein</fullName>
    </submittedName>
</protein>
<gene>
    <name evidence="1" type="ORF">IFO69_20855</name>
</gene>
<proteinExistence type="predicted"/>
<comment type="caution">
    <text evidence="1">The sequence shown here is derived from an EMBL/GenBank/DDBJ whole genome shotgun (WGS) entry which is preliminary data.</text>
</comment>
<dbReference type="Proteomes" id="UP000647133">
    <property type="component" value="Unassembled WGS sequence"/>
</dbReference>
<dbReference type="InterPro" id="IPR029033">
    <property type="entry name" value="His_PPase_superfam"/>
</dbReference>
<dbReference type="CDD" id="cd07067">
    <property type="entry name" value="HP_PGM_like"/>
    <property type="match status" value="1"/>
</dbReference>
<reference evidence="1 2" key="1">
    <citation type="submission" date="2020-09" db="EMBL/GenBank/DDBJ databases">
        <title>Echinicola sp. CAU 1574 isolated from sand of Sido Beach.</title>
        <authorList>
            <person name="Kim W."/>
        </authorList>
    </citation>
    <scope>NUCLEOTIDE SEQUENCE [LARGE SCALE GENOMIC DNA]</scope>
    <source>
        <strain evidence="1 2">CAU 1574</strain>
    </source>
</reference>
<accession>A0ABR9AR04</accession>